<accession>A0A9W6PF11</accession>
<evidence type="ECO:0000256" key="1">
    <source>
        <dbReference type="ARBA" id="ARBA00009402"/>
    </source>
</evidence>
<evidence type="ECO:0000256" key="2">
    <source>
        <dbReference type="ARBA" id="ARBA00022578"/>
    </source>
</evidence>
<evidence type="ECO:0008006" key="10">
    <source>
        <dbReference type="Google" id="ProtNLM"/>
    </source>
</evidence>
<keyword evidence="2" id="KW-0815">Transposition</keyword>
<protein>
    <recommendedName>
        <fullName evidence="10">Tn3 family transposase</fullName>
    </recommendedName>
</protein>
<dbReference type="NCBIfam" id="NF033527">
    <property type="entry name" value="transpos_Tn3"/>
    <property type="match status" value="1"/>
</dbReference>
<dbReference type="InterPro" id="IPR002513">
    <property type="entry name" value="Tn3_Tnp_DDE_dom"/>
</dbReference>
<evidence type="ECO:0000259" key="7">
    <source>
        <dbReference type="Pfam" id="PF13700"/>
    </source>
</evidence>
<dbReference type="InterPro" id="IPR025296">
    <property type="entry name" value="DUF4158"/>
</dbReference>
<evidence type="ECO:0000256" key="5">
    <source>
        <dbReference type="SAM" id="Coils"/>
    </source>
</evidence>
<reference evidence="8" key="1">
    <citation type="submission" date="2023-02" db="EMBL/GenBank/DDBJ databases">
        <title>Kitasatospora phosalacinea NBRC 14362.</title>
        <authorList>
            <person name="Ichikawa N."/>
            <person name="Sato H."/>
            <person name="Tonouchi N."/>
        </authorList>
    </citation>
    <scope>NUCLEOTIDE SEQUENCE</scope>
    <source>
        <strain evidence="8">NBRC 14362</strain>
    </source>
</reference>
<dbReference type="RefSeq" id="WP_033254955.1">
    <property type="nucleotide sequence ID" value="NZ_BSRX01000008.1"/>
</dbReference>
<keyword evidence="4" id="KW-0233">DNA recombination</keyword>
<dbReference type="GO" id="GO:0003677">
    <property type="term" value="F:DNA binding"/>
    <property type="evidence" value="ECO:0007669"/>
    <property type="project" value="UniProtKB-KW"/>
</dbReference>
<feature type="domain" description="Tn3 transposase DDE" evidence="6">
    <location>
        <begin position="646"/>
        <end position="1034"/>
    </location>
</feature>
<dbReference type="Pfam" id="PF13700">
    <property type="entry name" value="DUF4158"/>
    <property type="match status" value="1"/>
</dbReference>
<dbReference type="AlphaFoldDB" id="A0A9W6PF11"/>
<dbReference type="Pfam" id="PF01526">
    <property type="entry name" value="DDE_Tnp_Tn3"/>
    <property type="match status" value="1"/>
</dbReference>
<evidence type="ECO:0000256" key="4">
    <source>
        <dbReference type="ARBA" id="ARBA00023172"/>
    </source>
</evidence>
<dbReference type="InterPro" id="IPR047653">
    <property type="entry name" value="Tn3-like_transpos"/>
</dbReference>
<dbReference type="GO" id="GO:0004803">
    <property type="term" value="F:transposase activity"/>
    <property type="evidence" value="ECO:0007669"/>
    <property type="project" value="InterPro"/>
</dbReference>
<organism evidence="8 9">
    <name type="scientific">Kitasatospora phosalacinea</name>
    <dbReference type="NCBI Taxonomy" id="2065"/>
    <lineage>
        <taxon>Bacteria</taxon>
        <taxon>Bacillati</taxon>
        <taxon>Actinomycetota</taxon>
        <taxon>Actinomycetes</taxon>
        <taxon>Kitasatosporales</taxon>
        <taxon>Streptomycetaceae</taxon>
        <taxon>Kitasatospora</taxon>
    </lineage>
</organism>
<keyword evidence="5" id="KW-0175">Coiled coil</keyword>
<evidence type="ECO:0000256" key="3">
    <source>
        <dbReference type="ARBA" id="ARBA00023125"/>
    </source>
</evidence>
<evidence type="ECO:0000313" key="9">
    <source>
        <dbReference type="Proteomes" id="UP001165143"/>
    </source>
</evidence>
<name>A0A9W6PF11_9ACTN</name>
<dbReference type="GO" id="GO:0006313">
    <property type="term" value="P:DNA transposition"/>
    <property type="evidence" value="ECO:0007669"/>
    <property type="project" value="InterPro"/>
</dbReference>
<sequence>MTSIERTAYPRFKRLITARELHVFFTPCEEERAWAEEAADSDEHQLTLLLALKSYQRMGCFPKAHDVPDQVMEFVRRAAELPEDTLPVYGSERTAKSQRSMVRQRCGMRYDGPAARALAEETMRIGAASKNNPADLINIALEKLVEAGLEIPSFSTLDAMASTVRARVNEEILAGIRERMTEDERARLLGLVDVVGLDGKTLFNALKHNPGRATWSNFKRLKGHLAWVDGLGETARWLESVATGKVADFAGEAEAQDAATLKDYTARRRVALIACLAAKARMRARDDLTTMFCKRMAGKAKKAREELAEIRRQQQEIVETLVANYRTLLQQVDVGGPAQTARAKAAALTQRALDALEGLDEESSAAEAVRQLEGRVSPALLTLAEGLMVQSNGLASLTAAVEGLGGFDAQYAQIERVSAHHGDNWEVLLHGHLKADRPVMFDLPDVIELRATSEDSSVLDALAHARAHRALVRDFIPDLDADGRKVDVSFATQNWQKAIRDRRRPGHFVRRHFEAMVFFYLADELRTGDVAVLGSEEYADWSEQLLPWDQVEAKLPEYLAEVGLAAPDGQVPFDGRALVAQLRGRLSAAAAAADGEYPDNDELFIDPDSGAPRLKARRAEKPRKSAQVLEQAVKERMPERTLLGIVARTAYWTEWWNRFGPASGNDPKLRDPFGRYVITTFVKGTNMTFAEAARHIAGVSGHELSIASRRHVTTAKLNEAIGDVVDRHAQLDLSRAWGNGTTAAADGTHMDTYLDNLLAETSVRYGAVGGIAYHHVSDLYIALFTRFVPCGVWEAVYIIEGLLKNTSEVRPTTLHADTQGQSYPVFAIAHLLGIDLMPRIRNWKDLLFFRPSRTESYEHIDALFGEMGRNVIDWRLIETHFRDLMRVIVSIREGAISSVLLLRRLRSGSRRNATYTAFREVGKVIRTVQLLRYLSDSPLRARVTAATNKVEAFNGFSDWVRFGQNGTVAANDPAEQEKDVKFTSLLANLVIFHNTLDIADVVRELQAQGRAVDPLDLAQVSPYLTEHIKRFGEYSTHELGITPDAYDARLDVDFSVLGDEKATAA</sequence>
<keyword evidence="3" id="KW-0238">DNA-binding</keyword>
<dbReference type="EMBL" id="BSRX01000008">
    <property type="protein sequence ID" value="GLW53718.1"/>
    <property type="molecule type" value="Genomic_DNA"/>
</dbReference>
<proteinExistence type="inferred from homology"/>
<comment type="caution">
    <text evidence="8">The sequence shown here is derived from an EMBL/GenBank/DDBJ whole genome shotgun (WGS) entry which is preliminary data.</text>
</comment>
<evidence type="ECO:0000313" key="8">
    <source>
        <dbReference type="EMBL" id="GLW53718.1"/>
    </source>
</evidence>
<feature type="domain" description="DUF4158" evidence="7">
    <location>
        <begin position="1"/>
        <end position="164"/>
    </location>
</feature>
<dbReference type="Proteomes" id="UP001165143">
    <property type="component" value="Unassembled WGS sequence"/>
</dbReference>
<comment type="similarity">
    <text evidence="1">Belongs to the transposase 7 family.</text>
</comment>
<gene>
    <name evidence="8" type="ORF">Kpho01_17290</name>
</gene>
<evidence type="ECO:0000259" key="6">
    <source>
        <dbReference type="Pfam" id="PF01526"/>
    </source>
</evidence>
<dbReference type="OrthoDB" id="5292689at2"/>
<feature type="coiled-coil region" evidence="5">
    <location>
        <begin position="293"/>
        <end position="320"/>
    </location>
</feature>